<evidence type="ECO:0000313" key="7">
    <source>
        <dbReference type="EMBL" id="AWH94114.1"/>
    </source>
</evidence>
<evidence type="ECO:0000256" key="2">
    <source>
        <dbReference type="ARBA" id="ARBA00023015"/>
    </source>
</evidence>
<dbReference type="Proteomes" id="UP000244928">
    <property type="component" value="Plasmid unnamed1"/>
</dbReference>
<dbReference type="Gene3D" id="1.10.357.10">
    <property type="entry name" value="Tetracycline Repressor, domain 2"/>
    <property type="match status" value="1"/>
</dbReference>
<dbReference type="EMBL" id="CP015450">
    <property type="protein sequence ID" value="AWH94114.1"/>
    <property type="molecule type" value="Genomic_DNA"/>
</dbReference>
<dbReference type="InterPro" id="IPR009057">
    <property type="entry name" value="Homeodomain-like_sf"/>
</dbReference>
<dbReference type="SUPFAM" id="SSF48498">
    <property type="entry name" value="Tetracyclin repressor-like, C-terminal domain"/>
    <property type="match status" value="1"/>
</dbReference>
<feature type="DNA-binding region" description="H-T-H motif" evidence="5">
    <location>
        <begin position="30"/>
        <end position="49"/>
    </location>
</feature>
<evidence type="ECO:0000259" key="6">
    <source>
        <dbReference type="PROSITE" id="PS50977"/>
    </source>
</evidence>
<keyword evidence="7" id="KW-0614">Plasmid</keyword>
<evidence type="ECO:0000313" key="8">
    <source>
        <dbReference type="Proteomes" id="UP000244928"/>
    </source>
</evidence>
<dbReference type="PROSITE" id="PS50977">
    <property type="entry name" value="HTH_TETR_2"/>
    <property type="match status" value="1"/>
</dbReference>
<organism evidence="7 8">
    <name type="scientific">Dietzia lutea</name>
    <dbReference type="NCBI Taxonomy" id="546160"/>
    <lineage>
        <taxon>Bacteria</taxon>
        <taxon>Bacillati</taxon>
        <taxon>Actinomycetota</taxon>
        <taxon>Actinomycetes</taxon>
        <taxon>Mycobacteriales</taxon>
        <taxon>Dietziaceae</taxon>
        <taxon>Dietzia</taxon>
    </lineage>
</organism>
<dbReference type="AlphaFoldDB" id="A0A2S1RCW5"/>
<evidence type="ECO:0000256" key="1">
    <source>
        <dbReference type="ARBA" id="ARBA00022491"/>
    </source>
</evidence>
<evidence type="ECO:0000256" key="5">
    <source>
        <dbReference type="PROSITE-ProRule" id="PRU00335"/>
    </source>
</evidence>
<accession>A0A2S1RCW5</accession>
<dbReference type="InterPro" id="IPR036271">
    <property type="entry name" value="Tet_transcr_reg_TetR-rel_C_sf"/>
</dbReference>
<keyword evidence="1" id="KW-0678">Repressor</keyword>
<geneLocation type="plasmid" evidence="7 8">
    <name>unnamed1</name>
</geneLocation>
<dbReference type="GO" id="GO:0000976">
    <property type="term" value="F:transcription cis-regulatory region binding"/>
    <property type="evidence" value="ECO:0007669"/>
    <property type="project" value="TreeGrafter"/>
</dbReference>
<dbReference type="InterPro" id="IPR001647">
    <property type="entry name" value="HTH_TetR"/>
</dbReference>
<keyword evidence="8" id="KW-1185">Reference proteome</keyword>
<dbReference type="InterPro" id="IPR039538">
    <property type="entry name" value="BetI_C"/>
</dbReference>
<evidence type="ECO:0000256" key="4">
    <source>
        <dbReference type="ARBA" id="ARBA00023163"/>
    </source>
</evidence>
<dbReference type="OrthoDB" id="9816296at2"/>
<gene>
    <name evidence="7" type="ORF">A6035_17335</name>
</gene>
<protein>
    <recommendedName>
        <fullName evidence="6">HTH tetR-type domain-containing protein</fullName>
    </recommendedName>
</protein>
<dbReference type="PANTHER" id="PTHR30055">
    <property type="entry name" value="HTH-TYPE TRANSCRIPTIONAL REGULATOR RUTR"/>
    <property type="match status" value="1"/>
</dbReference>
<keyword evidence="2" id="KW-0805">Transcription regulation</keyword>
<proteinExistence type="predicted"/>
<dbReference type="RefSeq" id="WP_108849408.1">
    <property type="nucleotide sequence ID" value="NZ_CP015450.1"/>
</dbReference>
<dbReference type="SUPFAM" id="SSF46689">
    <property type="entry name" value="Homeodomain-like"/>
    <property type="match status" value="1"/>
</dbReference>
<dbReference type="InterPro" id="IPR050109">
    <property type="entry name" value="HTH-type_TetR-like_transc_reg"/>
</dbReference>
<dbReference type="GO" id="GO:0003700">
    <property type="term" value="F:DNA-binding transcription factor activity"/>
    <property type="evidence" value="ECO:0007669"/>
    <property type="project" value="TreeGrafter"/>
</dbReference>
<keyword evidence="3 5" id="KW-0238">DNA-binding</keyword>
<feature type="domain" description="HTH tetR-type" evidence="6">
    <location>
        <begin position="7"/>
        <end position="67"/>
    </location>
</feature>
<dbReference type="PANTHER" id="PTHR30055:SF234">
    <property type="entry name" value="HTH-TYPE TRANSCRIPTIONAL REGULATOR BETI"/>
    <property type="match status" value="1"/>
</dbReference>
<sequence length="219" mass="24101">MPKYIDHEARKAEVAAAVVRVAQGGLDAVTLRAVSKESGWSTGSIAHYFPDKESLLEAAFALITERSRRSLAKVLIDGDRDPILRLRDFLDAKTDNVAGQPDVMVWFAFLGRALIDRELGGHQQEAYEAWVEMVRSVIEEAQAAGDIESDRDDTGYACLLLALVDGFFLQQSFMRDYPPNHRDLARGALLILATRQGRKKLLEAESAPASAPLGLIPIP</sequence>
<name>A0A2S1RCW5_9ACTN</name>
<dbReference type="KEGG" id="dlu:A6035_17335"/>
<dbReference type="Pfam" id="PF00440">
    <property type="entry name" value="TetR_N"/>
    <property type="match status" value="1"/>
</dbReference>
<keyword evidence="4" id="KW-0804">Transcription</keyword>
<evidence type="ECO:0000256" key="3">
    <source>
        <dbReference type="ARBA" id="ARBA00023125"/>
    </source>
</evidence>
<reference evidence="7 8" key="1">
    <citation type="submission" date="2016-04" db="EMBL/GenBank/DDBJ databases">
        <title>Complete genome sequence of Dietzia lutea YIM 80766T, a strain isolated from desert soil in Egypt.</title>
        <authorList>
            <person name="Zhao J."/>
            <person name="Hu B."/>
            <person name="Geng S."/>
            <person name="Nie Y."/>
            <person name="Tang Y."/>
        </authorList>
    </citation>
    <scope>NUCLEOTIDE SEQUENCE [LARGE SCALE GENOMIC DNA]</scope>
    <source>
        <strain evidence="7 8">YIM 80766</strain>
        <plasmid evidence="7 8">unnamed1</plasmid>
    </source>
</reference>
<dbReference type="Pfam" id="PF13977">
    <property type="entry name" value="TetR_C_6"/>
    <property type="match status" value="1"/>
</dbReference>